<dbReference type="Gene3D" id="3.40.50.150">
    <property type="entry name" value="Vaccinia Virus protein VP39"/>
    <property type="match status" value="1"/>
</dbReference>
<dbReference type="CDD" id="cd02440">
    <property type="entry name" value="AdoMet_MTases"/>
    <property type="match status" value="1"/>
</dbReference>
<dbReference type="PANTHER" id="PTHR33154:SF33">
    <property type="entry name" value="TRANSCRIPTIONAL REPRESSOR SDPR"/>
    <property type="match status" value="1"/>
</dbReference>
<evidence type="ECO:0000313" key="6">
    <source>
        <dbReference type="Proteomes" id="UP001156870"/>
    </source>
</evidence>
<evidence type="ECO:0000256" key="1">
    <source>
        <dbReference type="ARBA" id="ARBA00023015"/>
    </source>
</evidence>
<reference evidence="5 6" key="1">
    <citation type="journal article" date="2014" name="Int. J. Syst. Evol. Microbiol.">
        <title>Complete genome sequence of Corynebacterium casei LMG S-19264T (=DSM 44701T), isolated from a smear-ripened cheese.</title>
        <authorList>
            <consortium name="US DOE Joint Genome Institute (JGI-PGF)"/>
            <person name="Walter F."/>
            <person name="Albersmeier A."/>
            <person name="Kalinowski J."/>
            <person name="Ruckert C."/>
        </authorList>
    </citation>
    <scope>NUCLEOTIDE SEQUENCE [LARGE SCALE GENOMIC DNA]</scope>
    <source>
        <strain evidence="5 6">NBRC 110095</strain>
    </source>
</reference>
<dbReference type="SUPFAM" id="SSF46785">
    <property type="entry name" value="Winged helix' DNA-binding domain"/>
    <property type="match status" value="1"/>
</dbReference>
<name>A0AA37WN76_9GAMM</name>
<keyword evidence="1" id="KW-0805">Transcription regulation</keyword>
<protein>
    <submittedName>
        <fullName evidence="5">ArsR family transcriptional regulator</fullName>
    </submittedName>
</protein>
<dbReference type="InterPro" id="IPR011991">
    <property type="entry name" value="ArsR-like_HTH"/>
</dbReference>
<dbReference type="GO" id="GO:0008757">
    <property type="term" value="F:S-adenosylmethionine-dependent methyltransferase activity"/>
    <property type="evidence" value="ECO:0007669"/>
    <property type="project" value="InterPro"/>
</dbReference>
<dbReference type="AlphaFoldDB" id="A0AA37WN76"/>
<dbReference type="InterPro" id="IPR029063">
    <property type="entry name" value="SAM-dependent_MTases_sf"/>
</dbReference>
<dbReference type="GO" id="GO:0003677">
    <property type="term" value="F:DNA binding"/>
    <property type="evidence" value="ECO:0007669"/>
    <property type="project" value="UniProtKB-KW"/>
</dbReference>
<dbReference type="InterPro" id="IPR051081">
    <property type="entry name" value="HTH_MetalResp_TranReg"/>
</dbReference>
<feature type="domain" description="HTH arsR-type" evidence="4">
    <location>
        <begin position="18"/>
        <end position="131"/>
    </location>
</feature>
<sequence length="343" mass="38432">MNHMNPPLISVESHSPSTEAMSIHDVGTFLKAAGDPLRLQILRILEKDSFGVLELAHVFEMKQSGMSHHLKVLLNAGFVATRKEGNSVFYRRALADDSPKGWLLRDIFRSIDLCHLESEALSRLTHIREERLSSSQAFFTQNSEKFREQQDLIASYPVYQEQVNLLLNAISTRHHAIALEIGPGEGEFLAPLSRRFHQVLALDNSKQMLEQARTFATTQSLNNIELYHGDTTVLDEALAKIGATGIDFVVANMVLHHTPSPASIFQEVSQVMNPGATWMVTELCHHDQAWARESCGDVWLGFEPDDLTHWAQSAGLSSGEGIYFALRNGFQIQIRQFIKPSTT</sequence>
<dbReference type="InterPro" id="IPR001845">
    <property type="entry name" value="HTH_ArsR_DNA-bd_dom"/>
</dbReference>
<gene>
    <name evidence="5" type="ORF">GCM10007877_27540</name>
</gene>
<dbReference type="EMBL" id="BSPD01000065">
    <property type="protein sequence ID" value="GLS27035.1"/>
    <property type="molecule type" value="Genomic_DNA"/>
</dbReference>
<dbReference type="NCBIfam" id="NF033788">
    <property type="entry name" value="HTH_metalloreg"/>
    <property type="match status" value="1"/>
</dbReference>
<dbReference type="Pfam" id="PF08241">
    <property type="entry name" value="Methyltransf_11"/>
    <property type="match status" value="1"/>
</dbReference>
<accession>A0AA37WN76</accession>
<evidence type="ECO:0000259" key="4">
    <source>
        <dbReference type="PROSITE" id="PS50987"/>
    </source>
</evidence>
<dbReference type="InterPro" id="IPR036388">
    <property type="entry name" value="WH-like_DNA-bd_sf"/>
</dbReference>
<organism evidence="5 6">
    <name type="scientific">Marinibactrum halimedae</name>
    <dbReference type="NCBI Taxonomy" id="1444977"/>
    <lineage>
        <taxon>Bacteria</taxon>
        <taxon>Pseudomonadati</taxon>
        <taxon>Pseudomonadota</taxon>
        <taxon>Gammaproteobacteria</taxon>
        <taxon>Cellvibrionales</taxon>
        <taxon>Cellvibrionaceae</taxon>
        <taxon>Marinibactrum</taxon>
    </lineage>
</organism>
<dbReference type="Proteomes" id="UP001156870">
    <property type="component" value="Unassembled WGS sequence"/>
</dbReference>
<dbReference type="CDD" id="cd00090">
    <property type="entry name" value="HTH_ARSR"/>
    <property type="match status" value="1"/>
</dbReference>
<dbReference type="GO" id="GO:0003700">
    <property type="term" value="F:DNA-binding transcription factor activity"/>
    <property type="evidence" value="ECO:0007669"/>
    <property type="project" value="InterPro"/>
</dbReference>
<keyword evidence="2" id="KW-0238">DNA-binding</keyword>
<proteinExistence type="predicted"/>
<dbReference type="Gene3D" id="1.10.10.10">
    <property type="entry name" value="Winged helix-like DNA-binding domain superfamily/Winged helix DNA-binding domain"/>
    <property type="match status" value="1"/>
</dbReference>
<evidence type="ECO:0000256" key="3">
    <source>
        <dbReference type="ARBA" id="ARBA00023163"/>
    </source>
</evidence>
<dbReference type="SMART" id="SM00418">
    <property type="entry name" value="HTH_ARSR"/>
    <property type="match status" value="1"/>
</dbReference>
<dbReference type="SUPFAM" id="SSF53335">
    <property type="entry name" value="S-adenosyl-L-methionine-dependent methyltransferases"/>
    <property type="match status" value="1"/>
</dbReference>
<dbReference type="PANTHER" id="PTHR33154">
    <property type="entry name" value="TRANSCRIPTIONAL REGULATOR, ARSR FAMILY"/>
    <property type="match status" value="1"/>
</dbReference>
<dbReference type="PROSITE" id="PS50987">
    <property type="entry name" value="HTH_ARSR_2"/>
    <property type="match status" value="1"/>
</dbReference>
<dbReference type="InterPro" id="IPR036390">
    <property type="entry name" value="WH_DNA-bd_sf"/>
</dbReference>
<dbReference type="Pfam" id="PF01022">
    <property type="entry name" value="HTH_5"/>
    <property type="match status" value="1"/>
</dbReference>
<evidence type="ECO:0000313" key="5">
    <source>
        <dbReference type="EMBL" id="GLS27035.1"/>
    </source>
</evidence>
<evidence type="ECO:0000256" key="2">
    <source>
        <dbReference type="ARBA" id="ARBA00023125"/>
    </source>
</evidence>
<dbReference type="PRINTS" id="PR00778">
    <property type="entry name" value="HTHARSR"/>
</dbReference>
<comment type="caution">
    <text evidence="5">The sequence shown here is derived from an EMBL/GenBank/DDBJ whole genome shotgun (WGS) entry which is preliminary data.</text>
</comment>
<keyword evidence="3" id="KW-0804">Transcription</keyword>
<dbReference type="InterPro" id="IPR013216">
    <property type="entry name" value="Methyltransf_11"/>
</dbReference>
<keyword evidence="6" id="KW-1185">Reference proteome</keyword>